<evidence type="ECO:0000256" key="3">
    <source>
        <dbReference type="ARBA" id="ARBA00022840"/>
    </source>
</evidence>
<dbReference type="SUPFAM" id="SSF50891">
    <property type="entry name" value="Cyclophilin-like"/>
    <property type="match status" value="1"/>
</dbReference>
<reference evidence="5 6" key="1">
    <citation type="submission" date="2018-06" db="EMBL/GenBank/DDBJ databases">
        <title>Genomic Encyclopedia of Archaeal and Bacterial Type Strains, Phase II (KMG-II): from individual species to whole genera.</title>
        <authorList>
            <person name="Goeker M."/>
        </authorList>
    </citation>
    <scope>NUCLEOTIDE SEQUENCE [LARGE SCALE GENOMIC DNA]</scope>
    <source>
        <strain evidence="5 6">KACC 16626</strain>
    </source>
</reference>
<dbReference type="SMART" id="SM00796">
    <property type="entry name" value="AHS1"/>
    <property type="match status" value="1"/>
</dbReference>
<evidence type="ECO:0000313" key="5">
    <source>
        <dbReference type="EMBL" id="PYF06082.1"/>
    </source>
</evidence>
<dbReference type="InterPro" id="IPR029000">
    <property type="entry name" value="Cyclophilin-like_dom_sf"/>
</dbReference>
<dbReference type="InterPro" id="IPR010016">
    <property type="entry name" value="PxpB"/>
</dbReference>
<dbReference type="AlphaFoldDB" id="A0A318TMJ7"/>
<dbReference type="EMBL" id="QJTJ01000012">
    <property type="protein sequence ID" value="PYF06082.1"/>
    <property type="molecule type" value="Genomic_DNA"/>
</dbReference>
<dbReference type="Pfam" id="PF02682">
    <property type="entry name" value="CT_C_D"/>
    <property type="match status" value="1"/>
</dbReference>
<dbReference type="NCBIfam" id="TIGR00370">
    <property type="entry name" value="5-oxoprolinase subunit PxpB"/>
    <property type="match status" value="1"/>
</dbReference>
<dbReference type="GO" id="GO:0005524">
    <property type="term" value="F:ATP binding"/>
    <property type="evidence" value="ECO:0007669"/>
    <property type="project" value="UniProtKB-KW"/>
</dbReference>
<dbReference type="Gene3D" id="2.40.100.10">
    <property type="entry name" value="Cyclophilin-like"/>
    <property type="match status" value="1"/>
</dbReference>
<comment type="caution">
    <text evidence="5">The sequence shown here is derived from an EMBL/GenBank/DDBJ whole genome shotgun (WGS) entry which is preliminary data.</text>
</comment>
<dbReference type="PANTHER" id="PTHR34698:SF2">
    <property type="entry name" value="5-OXOPROLINASE SUBUNIT B"/>
    <property type="match status" value="1"/>
</dbReference>
<evidence type="ECO:0000313" key="6">
    <source>
        <dbReference type="Proteomes" id="UP000247416"/>
    </source>
</evidence>
<protein>
    <submittedName>
        <fullName evidence="5">Inhibitor of KinA</fullName>
    </submittedName>
</protein>
<dbReference type="InterPro" id="IPR003833">
    <property type="entry name" value="CT_C_D"/>
</dbReference>
<dbReference type="GO" id="GO:0016787">
    <property type="term" value="F:hydrolase activity"/>
    <property type="evidence" value="ECO:0007669"/>
    <property type="project" value="UniProtKB-KW"/>
</dbReference>
<keyword evidence="6" id="KW-1185">Reference proteome</keyword>
<evidence type="ECO:0000256" key="2">
    <source>
        <dbReference type="ARBA" id="ARBA00022801"/>
    </source>
</evidence>
<gene>
    <name evidence="5" type="ORF">BJ095_11243</name>
</gene>
<dbReference type="RefSeq" id="WP_235867632.1">
    <property type="nucleotide sequence ID" value="NZ_PYWJ01000004.1"/>
</dbReference>
<keyword evidence="2" id="KW-0378">Hydrolase</keyword>
<keyword evidence="1" id="KW-0547">Nucleotide-binding</keyword>
<name>A0A318TMJ7_9BACL</name>
<evidence type="ECO:0000256" key="1">
    <source>
        <dbReference type="ARBA" id="ARBA00022741"/>
    </source>
</evidence>
<feature type="domain" description="Carboxyltransferase" evidence="4">
    <location>
        <begin position="5"/>
        <end position="207"/>
    </location>
</feature>
<dbReference type="Proteomes" id="UP000247416">
    <property type="component" value="Unassembled WGS sequence"/>
</dbReference>
<dbReference type="Gene3D" id="3.30.1360.40">
    <property type="match status" value="1"/>
</dbReference>
<accession>A0A318TMJ7</accession>
<dbReference type="PANTHER" id="PTHR34698">
    <property type="entry name" value="5-OXOPROLINASE SUBUNIT B"/>
    <property type="match status" value="1"/>
</dbReference>
<keyword evidence="3" id="KW-0067">ATP-binding</keyword>
<evidence type="ECO:0000259" key="4">
    <source>
        <dbReference type="SMART" id="SM00796"/>
    </source>
</evidence>
<proteinExistence type="predicted"/>
<sequence>MNDFPKMMWVSQNTLRFAFSEEISQESFLLVQHFNRFIRKFLQHQIIETVAGYYTITVYLKGRQHVSYEKLLEQWQHYQIETMNGSHLIGRELTVPICYDEEFALDMERVMEHTKLSYEEVVSLHSGRSYAVHLVGFLPGFPYLGELDSRLHVPRLQKPRKLVDASSVGIGGRQTGIYPIDSPGGWNIIGRTPHRLFDVKNNEPTLFQTGDSVTFYAITKQEFYNMNQERV</sequence>
<dbReference type="SUPFAM" id="SSF160467">
    <property type="entry name" value="PH0987 N-terminal domain-like"/>
    <property type="match status" value="1"/>
</dbReference>
<organism evidence="5 6">
    <name type="scientific">Ureibacillus chungkukjangi</name>
    <dbReference type="NCBI Taxonomy" id="1202712"/>
    <lineage>
        <taxon>Bacteria</taxon>
        <taxon>Bacillati</taxon>
        <taxon>Bacillota</taxon>
        <taxon>Bacilli</taxon>
        <taxon>Bacillales</taxon>
        <taxon>Caryophanaceae</taxon>
        <taxon>Ureibacillus</taxon>
    </lineage>
</organism>